<keyword evidence="6" id="KW-1133">Transmembrane helix</keyword>
<dbReference type="InterPro" id="IPR007734">
    <property type="entry name" value="Heparan_SO4_2-O-STrfase"/>
</dbReference>
<evidence type="ECO:0000313" key="11">
    <source>
        <dbReference type="EMBL" id="CAG2058239.1"/>
    </source>
</evidence>
<sequence length="146" mass="16271">MLVHPAGGSIAGLEEEFSLGSVVITGYFKFYLTRGAQKISQLAVVRMQLREVELRRSLKTPPSDVDPDKDLVVVYNRVPKTGSTSLVGVAYDLCKLNNFHVLHLNITGNMHVLSLANQLRFVQNVTRWTSIKPAFYHGHVAFVDFG</sequence>
<dbReference type="InterPro" id="IPR027417">
    <property type="entry name" value="P-loop_NTPase"/>
</dbReference>
<evidence type="ECO:0000256" key="7">
    <source>
        <dbReference type="ARBA" id="ARBA00023034"/>
    </source>
</evidence>
<keyword evidence="5" id="KW-0735">Signal-anchor</keyword>
<comment type="caution">
    <text evidence="11">The sequence shown here is derived from an EMBL/GenBank/DDBJ whole genome shotgun (WGS) entry which is preliminary data.</text>
</comment>
<evidence type="ECO:0000256" key="6">
    <source>
        <dbReference type="ARBA" id="ARBA00022989"/>
    </source>
</evidence>
<accession>A0ABN7NYM8</accession>
<dbReference type="Gene3D" id="3.40.50.300">
    <property type="entry name" value="P-loop containing nucleotide triphosphate hydrolases"/>
    <property type="match status" value="1"/>
</dbReference>
<evidence type="ECO:0000256" key="8">
    <source>
        <dbReference type="ARBA" id="ARBA00023136"/>
    </source>
</evidence>
<evidence type="ECO:0000256" key="3">
    <source>
        <dbReference type="ARBA" id="ARBA00022679"/>
    </source>
</evidence>
<dbReference type="PANTHER" id="PTHR12129:SF17">
    <property type="entry name" value="HEPARAN SULFATE 2-O-SULFOTRANSFERASE 1"/>
    <property type="match status" value="1"/>
</dbReference>
<dbReference type="EMBL" id="CAJPIN010006885">
    <property type="protein sequence ID" value="CAG2058239.1"/>
    <property type="molecule type" value="Genomic_DNA"/>
</dbReference>
<evidence type="ECO:0000313" key="12">
    <source>
        <dbReference type="Proteomes" id="UP001153148"/>
    </source>
</evidence>
<dbReference type="PANTHER" id="PTHR12129">
    <property type="entry name" value="HEPARAN SULFATE 2-O-SULFOTRANSFERASE"/>
    <property type="match status" value="1"/>
</dbReference>
<dbReference type="Proteomes" id="UP001153148">
    <property type="component" value="Unassembled WGS sequence"/>
</dbReference>
<proteinExistence type="inferred from homology"/>
<reference evidence="11" key="1">
    <citation type="submission" date="2021-03" db="EMBL/GenBank/DDBJ databases">
        <authorList>
            <person name="Tran Van P."/>
        </authorList>
    </citation>
    <scope>NUCLEOTIDE SEQUENCE</scope>
</reference>
<feature type="non-terminal residue" evidence="11">
    <location>
        <position position="146"/>
    </location>
</feature>
<evidence type="ECO:0000256" key="9">
    <source>
        <dbReference type="ARBA" id="ARBA00023157"/>
    </source>
</evidence>
<evidence type="ECO:0000256" key="2">
    <source>
        <dbReference type="ARBA" id="ARBA00010569"/>
    </source>
</evidence>
<keyword evidence="7" id="KW-0333">Golgi apparatus</keyword>
<dbReference type="Pfam" id="PF03567">
    <property type="entry name" value="Sulfotransfer_2"/>
    <property type="match status" value="1"/>
</dbReference>
<keyword evidence="12" id="KW-1185">Reference proteome</keyword>
<comment type="subcellular location">
    <subcellularLocation>
        <location evidence="1">Golgi apparatus membrane</location>
        <topology evidence="1">Single-pass type II membrane protein</topology>
    </subcellularLocation>
</comment>
<name>A0ABN7NYM8_TIMPD</name>
<keyword evidence="8" id="KW-0472">Membrane</keyword>
<organism evidence="11 12">
    <name type="scientific">Timema podura</name>
    <name type="common">Walking stick</name>
    <dbReference type="NCBI Taxonomy" id="61482"/>
    <lineage>
        <taxon>Eukaryota</taxon>
        <taxon>Metazoa</taxon>
        <taxon>Ecdysozoa</taxon>
        <taxon>Arthropoda</taxon>
        <taxon>Hexapoda</taxon>
        <taxon>Insecta</taxon>
        <taxon>Pterygota</taxon>
        <taxon>Neoptera</taxon>
        <taxon>Polyneoptera</taxon>
        <taxon>Phasmatodea</taxon>
        <taxon>Timematodea</taxon>
        <taxon>Timematoidea</taxon>
        <taxon>Timematidae</taxon>
        <taxon>Timema</taxon>
    </lineage>
</organism>
<gene>
    <name evidence="11" type="ORF">TPAB3V08_LOCUS5213</name>
</gene>
<dbReference type="InterPro" id="IPR005331">
    <property type="entry name" value="Sulfotransferase"/>
</dbReference>
<evidence type="ECO:0000256" key="5">
    <source>
        <dbReference type="ARBA" id="ARBA00022968"/>
    </source>
</evidence>
<keyword evidence="10" id="KW-0325">Glycoprotein</keyword>
<evidence type="ECO:0000256" key="1">
    <source>
        <dbReference type="ARBA" id="ARBA00004323"/>
    </source>
</evidence>
<protein>
    <submittedName>
        <fullName evidence="11">Uncharacterized protein</fullName>
    </submittedName>
</protein>
<keyword evidence="3" id="KW-0808">Transferase</keyword>
<evidence type="ECO:0000256" key="10">
    <source>
        <dbReference type="ARBA" id="ARBA00023180"/>
    </source>
</evidence>
<keyword evidence="9" id="KW-1015">Disulfide bond</keyword>
<evidence type="ECO:0000256" key="4">
    <source>
        <dbReference type="ARBA" id="ARBA00022692"/>
    </source>
</evidence>
<comment type="similarity">
    <text evidence="2">Belongs to the sulfotransferase 3 family.</text>
</comment>
<keyword evidence="4" id="KW-0812">Transmembrane</keyword>